<organism evidence="2 3">
    <name type="scientific">Streptosporangium becharense</name>
    <dbReference type="NCBI Taxonomy" id="1816182"/>
    <lineage>
        <taxon>Bacteria</taxon>
        <taxon>Bacillati</taxon>
        <taxon>Actinomycetota</taxon>
        <taxon>Actinomycetes</taxon>
        <taxon>Streptosporangiales</taxon>
        <taxon>Streptosporangiaceae</taxon>
        <taxon>Streptosporangium</taxon>
    </lineage>
</organism>
<dbReference type="EMBL" id="JACHMP010000002">
    <property type="protein sequence ID" value="MBB5823780.1"/>
    <property type="molecule type" value="Genomic_DNA"/>
</dbReference>
<keyword evidence="3" id="KW-1185">Reference proteome</keyword>
<accession>A0A7W9MK59</accession>
<gene>
    <name evidence="2" type="ORF">F4562_006929</name>
</gene>
<proteinExistence type="predicted"/>
<evidence type="ECO:0000313" key="2">
    <source>
        <dbReference type="EMBL" id="MBB5823780.1"/>
    </source>
</evidence>
<dbReference type="Pfam" id="PF04860">
    <property type="entry name" value="Phage_portal"/>
    <property type="match status" value="1"/>
</dbReference>
<reference evidence="2 3" key="1">
    <citation type="submission" date="2020-08" db="EMBL/GenBank/DDBJ databases">
        <title>Sequencing the genomes of 1000 actinobacteria strains.</title>
        <authorList>
            <person name="Klenk H.-P."/>
        </authorList>
    </citation>
    <scope>NUCLEOTIDE SEQUENCE [LARGE SCALE GENOMIC DNA]</scope>
    <source>
        <strain evidence="2 3">DSM 46887</strain>
    </source>
</reference>
<dbReference type="NCBIfam" id="TIGR01537">
    <property type="entry name" value="portal_HK97"/>
    <property type="match status" value="1"/>
</dbReference>
<name>A0A7W9MK59_9ACTN</name>
<protein>
    <submittedName>
        <fullName evidence="2">HK97 family phage portal protein</fullName>
    </submittedName>
</protein>
<dbReference type="InterPro" id="IPR006944">
    <property type="entry name" value="Phage/GTA_portal"/>
</dbReference>
<evidence type="ECO:0000256" key="1">
    <source>
        <dbReference type="SAM" id="MobiDB-lite"/>
    </source>
</evidence>
<dbReference type="Proteomes" id="UP000540685">
    <property type="component" value="Unassembled WGS sequence"/>
</dbReference>
<comment type="caution">
    <text evidence="2">The sequence shown here is derived from an EMBL/GenBank/DDBJ whole genome shotgun (WGS) entry which is preliminary data.</text>
</comment>
<feature type="region of interest" description="Disordered" evidence="1">
    <location>
        <begin position="359"/>
        <end position="391"/>
    </location>
</feature>
<dbReference type="Gene3D" id="1.20.1270.210">
    <property type="match status" value="1"/>
</dbReference>
<feature type="compositionally biased region" description="Basic and acidic residues" evidence="1">
    <location>
        <begin position="382"/>
        <end position="391"/>
    </location>
</feature>
<dbReference type="AlphaFoldDB" id="A0A7W9MK59"/>
<evidence type="ECO:0000313" key="3">
    <source>
        <dbReference type="Proteomes" id="UP000540685"/>
    </source>
</evidence>
<sequence length="391" mass="43475">MGVFWGRRAAPPAERRFLPPIITSSQFDQVDLSRAETSLQKVAVWSSVDLIASLGSELPIDVFRGTGADRTELPVPSWLQDPGADGQGVEDWIFQLLMSWLLRGNAVGIVRDRHVRGDFPTAVELLHPDAISAWLRDDLPVFAYRGREIPPEQLFFRRCYPMPGIVLGMSPIEHHASTIGLGIAITRFGRQWFTDGAHPGGMLTNTEADLDPDQARTAKERFLAAVRGTREPVVLGRGWNYQQIQIAPEESQFLESNQFTSAECARIFGPGIAEVLGYESGGSMTYSNVESRATHLLVYALNRWLRRVDRVLTAMLPRGQYARLNRDALLQSTTLTRYQAHEIALRNRWKTVNEVRGTEDLPPVPWGNEPNTAAAPASGPGDVHDGADQEE</sequence>
<dbReference type="InterPro" id="IPR006427">
    <property type="entry name" value="Portal_HK97"/>
</dbReference>